<evidence type="ECO:0000313" key="1">
    <source>
        <dbReference type="EMBL" id="CAB4178499.1"/>
    </source>
</evidence>
<accession>A0A6J5SYE5</accession>
<name>A0A6J5SYE5_9CAUD</name>
<sequence length="62" mass="6864">MTQKKKRLVVNVSEVVSEAIWKLHCDQKVSQSRIVEKILESNLGIIRDLATTTGGNRSKAGV</sequence>
<evidence type="ECO:0000313" key="2">
    <source>
        <dbReference type="EMBL" id="CAB4219694.1"/>
    </source>
</evidence>
<dbReference type="EMBL" id="LR797485">
    <property type="protein sequence ID" value="CAB4219694.1"/>
    <property type="molecule type" value="Genomic_DNA"/>
</dbReference>
<gene>
    <name evidence="1" type="ORF">UFOVP1021_48</name>
    <name evidence="2" type="ORF">UFOVP1622_12</name>
</gene>
<proteinExistence type="predicted"/>
<dbReference type="EMBL" id="LR796967">
    <property type="protein sequence ID" value="CAB4178499.1"/>
    <property type="molecule type" value="Genomic_DNA"/>
</dbReference>
<organism evidence="2">
    <name type="scientific">uncultured Caudovirales phage</name>
    <dbReference type="NCBI Taxonomy" id="2100421"/>
    <lineage>
        <taxon>Viruses</taxon>
        <taxon>Duplodnaviria</taxon>
        <taxon>Heunggongvirae</taxon>
        <taxon>Uroviricota</taxon>
        <taxon>Caudoviricetes</taxon>
        <taxon>Peduoviridae</taxon>
        <taxon>Maltschvirus</taxon>
        <taxon>Maltschvirus maltsch</taxon>
    </lineage>
</organism>
<protein>
    <submittedName>
        <fullName evidence="2">Uncharacterized protein</fullName>
    </submittedName>
</protein>
<reference evidence="2" key="1">
    <citation type="submission" date="2020-05" db="EMBL/GenBank/DDBJ databases">
        <authorList>
            <person name="Chiriac C."/>
            <person name="Salcher M."/>
            <person name="Ghai R."/>
            <person name="Kavagutti S V."/>
        </authorList>
    </citation>
    <scope>NUCLEOTIDE SEQUENCE</scope>
</reference>